<dbReference type="PANTHER" id="PTHR11014">
    <property type="entry name" value="PEPTIDASE M20 FAMILY MEMBER"/>
    <property type="match status" value="1"/>
</dbReference>
<name>A0A222WSW0_9BACL</name>
<evidence type="ECO:0000256" key="1">
    <source>
        <dbReference type="ARBA" id="ARBA00022801"/>
    </source>
</evidence>
<evidence type="ECO:0000259" key="3">
    <source>
        <dbReference type="Pfam" id="PF07687"/>
    </source>
</evidence>
<dbReference type="CDD" id="cd05669">
    <property type="entry name" value="M20_Acy1_YxeP-like"/>
    <property type="match status" value="1"/>
</dbReference>
<protein>
    <submittedName>
        <fullName evidence="4">Hydrolase</fullName>
    </submittedName>
</protein>
<feature type="binding site" evidence="2">
    <location>
        <position position="103"/>
    </location>
    <ligand>
        <name>Mn(2+)</name>
        <dbReference type="ChEBI" id="CHEBI:29035"/>
        <label>2</label>
    </ligand>
</feature>
<dbReference type="FunFam" id="3.30.70.360:FF:000001">
    <property type="entry name" value="N-acetyldiaminopimelate deacetylase"/>
    <property type="match status" value="1"/>
</dbReference>
<accession>A0A222WSW0</accession>
<evidence type="ECO:0000256" key="2">
    <source>
        <dbReference type="PIRSR" id="PIRSR005962-1"/>
    </source>
</evidence>
<dbReference type="Pfam" id="PF07687">
    <property type="entry name" value="M20_dimer"/>
    <property type="match status" value="1"/>
</dbReference>
<feature type="binding site" evidence="2">
    <location>
        <position position="101"/>
    </location>
    <ligand>
        <name>Mn(2+)</name>
        <dbReference type="ChEBI" id="CHEBI:29035"/>
        <label>2</label>
    </ligand>
</feature>
<evidence type="ECO:0000313" key="5">
    <source>
        <dbReference type="Proteomes" id="UP000214666"/>
    </source>
</evidence>
<reference evidence="4 5" key="1">
    <citation type="submission" date="2017-03" db="EMBL/GenBank/DDBJ databases">
        <title>Complete genome sequence of Paenibacillus Kribbensis producing bioflocculants.</title>
        <authorList>
            <person name="Lee H.-G."/>
            <person name="Oh H.-M."/>
        </authorList>
    </citation>
    <scope>NUCLEOTIDE SEQUENCE [LARGE SCALE GENOMIC DNA]</scope>
    <source>
        <strain evidence="4 5">AM49</strain>
    </source>
</reference>
<keyword evidence="1 4" id="KW-0378">Hydrolase</keyword>
<dbReference type="KEGG" id="pkb:B4V02_21445"/>
<dbReference type="PIRSF" id="PIRSF005962">
    <property type="entry name" value="Pept_M20D_amidohydro"/>
    <property type="match status" value="1"/>
</dbReference>
<proteinExistence type="predicted"/>
<feature type="domain" description="Peptidase M20 dimerisation" evidence="3">
    <location>
        <begin position="184"/>
        <end position="267"/>
    </location>
</feature>
<evidence type="ECO:0000313" key="4">
    <source>
        <dbReference type="EMBL" id="ASR49075.1"/>
    </source>
</evidence>
<organism evidence="4 5">
    <name type="scientific">Paenibacillus kribbensis</name>
    <dbReference type="NCBI Taxonomy" id="172713"/>
    <lineage>
        <taxon>Bacteria</taxon>
        <taxon>Bacillati</taxon>
        <taxon>Bacillota</taxon>
        <taxon>Bacilli</taxon>
        <taxon>Bacillales</taxon>
        <taxon>Paenibacillaceae</taxon>
        <taxon>Paenibacillus</taxon>
    </lineage>
</organism>
<feature type="binding site" evidence="2">
    <location>
        <position position="161"/>
    </location>
    <ligand>
        <name>Mn(2+)</name>
        <dbReference type="ChEBI" id="CHEBI:29035"/>
        <label>2</label>
    </ligand>
</feature>
<dbReference type="EMBL" id="CP020028">
    <property type="protein sequence ID" value="ASR49075.1"/>
    <property type="molecule type" value="Genomic_DNA"/>
</dbReference>
<dbReference type="SUPFAM" id="SSF53187">
    <property type="entry name" value="Zn-dependent exopeptidases"/>
    <property type="match status" value="1"/>
</dbReference>
<dbReference type="InterPro" id="IPR036264">
    <property type="entry name" value="Bact_exopeptidase_dim_dom"/>
</dbReference>
<dbReference type="GO" id="GO:0050118">
    <property type="term" value="F:N-acetyldiaminopimelate deacetylase activity"/>
    <property type="evidence" value="ECO:0007669"/>
    <property type="project" value="UniProtKB-ARBA"/>
</dbReference>
<dbReference type="Gene3D" id="3.30.70.360">
    <property type="match status" value="1"/>
</dbReference>
<dbReference type="STRING" id="172713.GCA_001705305_00816"/>
<dbReference type="InterPro" id="IPR011650">
    <property type="entry name" value="Peptidase_M20_dimer"/>
</dbReference>
<comment type="cofactor">
    <cofactor evidence="2">
        <name>Mn(2+)</name>
        <dbReference type="ChEBI" id="CHEBI:29035"/>
    </cofactor>
    <text evidence="2">The Mn(2+) ion enhances activity.</text>
</comment>
<keyword evidence="2" id="KW-0464">Manganese</keyword>
<dbReference type="GO" id="GO:0019877">
    <property type="term" value="P:diaminopimelate biosynthetic process"/>
    <property type="evidence" value="ECO:0007669"/>
    <property type="project" value="UniProtKB-ARBA"/>
</dbReference>
<dbReference type="NCBIfam" id="TIGR01891">
    <property type="entry name" value="amidohydrolases"/>
    <property type="match status" value="1"/>
</dbReference>
<dbReference type="GO" id="GO:0046872">
    <property type="term" value="F:metal ion binding"/>
    <property type="evidence" value="ECO:0007669"/>
    <property type="project" value="UniProtKB-KW"/>
</dbReference>
<dbReference type="Proteomes" id="UP000214666">
    <property type="component" value="Chromosome"/>
</dbReference>
<sequence length="383" mass="41816">MALSDNQKQLQQKLVAYRRELHEHPELSLQEHETTARIKRWLADNGIPILDFPLEVGVIAEIQGELPGPTIAVRADIDALPIREETKVDFVSKNDGIMHACGHDFHTASIIGAAILLKEKKSQLKGAVRFIFQPAEEIAQGAKVIAQAGALEGVEAIFGMHNKTDLPVGTIGIKEGPLMASVDKFELDVIGVGGHAGIPNNSIDPIVVGGQIVSGLQSIVSRSLSPFHNAVISVTRFQSGNTWNVIPDKAELEGTVRTFQEEARSRIPVLMKRTAEGIAAGYGAEVDFRWYSYLPCVNNNGRFTDVATDAAKDLGYKVVDAAQSPGGEDFAFYQETIPGFFVWMGVDGPQEWHHPAYSLNEDALIVAANYFSHLAVKVLEQWN</sequence>
<keyword evidence="2" id="KW-0479">Metal-binding</keyword>
<feature type="binding site" evidence="2">
    <location>
        <position position="353"/>
    </location>
    <ligand>
        <name>Mn(2+)</name>
        <dbReference type="ChEBI" id="CHEBI:29035"/>
        <label>2</label>
    </ligand>
</feature>
<gene>
    <name evidence="4" type="ORF">B4V02_21445</name>
</gene>
<dbReference type="RefSeq" id="WP_094156330.1">
    <property type="nucleotide sequence ID" value="NZ_CP020028.1"/>
</dbReference>
<dbReference type="PANTHER" id="PTHR11014:SF63">
    <property type="entry name" value="METALLOPEPTIDASE, PUTATIVE (AFU_ORTHOLOGUE AFUA_6G09600)-RELATED"/>
    <property type="match status" value="1"/>
</dbReference>
<dbReference type="OrthoDB" id="9776731at2"/>
<dbReference type="Gene3D" id="3.40.630.10">
    <property type="entry name" value="Zn peptidases"/>
    <property type="match status" value="1"/>
</dbReference>
<dbReference type="AlphaFoldDB" id="A0A222WSW0"/>
<feature type="binding site" evidence="2">
    <location>
        <position position="137"/>
    </location>
    <ligand>
        <name>Mn(2+)</name>
        <dbReference type="ChEBI" id="CHEBI:29035"/>
        <label>2</label>
    </ligand>
</feature>
<dbReference type="InterPro" id="IPR033846">
    <property type="entry name" value="YxeP-like"/>
</dbReference>
<keyword evidence="5" id="KW-1185">Reference proteome</keyword>
<dbReference type="Pfam" id="PF01546">
    <property type="entry name" value="Peptidase_M20"/>
    <property type="match status" value="1"/>
</dbReference>
<dbReference type="InterPro" id="IPR002933">
    <property type="entry name" value="Peptidase_M20"/>
</dbReference>
<dbReference type="InterPro" id="IPR017439">
    <property type="entry name" value="Amidohydrolase"/>
</dbReference>
<dbReference type="SUPFAM" id="SSF55031">
    <property type="entry name" value="Bacterial exopeptidase dimerisation domain"/>
    <property type="match status" value="1"/>
</dbReference>